<dbReference type="Proteomes" id="UP001148737">
    <property type="component" value="Unassembled WGS sequence"/>
</dbReference>
<gene>
    <name evidence="1" type="ORF">NLG97_g7213</name>
</gene>
<organism evidence="1 2">
    <name type="scientific">Lecanicillium saksenae</name>
    <dbReference type="NCBI Taxonomy" id="468837"/>
    <lineage>
        <taxon>Eukaryota</taxon>
        <taxon>Fungi</taxon>
        <taxon>Dikarya</taxon>
        <taxon>Ascomycota</taxon>
        <taxon>Pezizomycotina</taxon>
        <taxon>Sordariomycetes</taxon>
        <taxon>Hypocreomycetidae</taxon>
        <taxon>Hypocreales</taxon>
        <taxon>Cordycipitaceae</taxon>
        <taxon>Lecanicillium</taxon>
    </lineage>
</organism>
<protein>
    <submittedName>
        <fullName evidence="1">Uncharacterized protein</fullName>
    </submittedName>
</protein>
<evidence type="ECO:0000313" key="2">
    <source>
        <dbReference type="Proteomes" id="UP001148737"/>
    </source>
</evidence>
<keyword evidence="2" id="KW-1185">Reference proteome</keyword>
<proteinExistence type="predicted"/>
<dbReference type="EMBL" id="JANAKD010001072">
    <property type="protein sequence ID" value="KAJ3483828.1"/>
    <property type="molecule type" value="Genomic_DNA"/>
</dbReference>
<sequence length="449" mass="51837">MQTKNLSTTLDVAQLEKSLAKVSDMQSGALESPEALGPTKSAHDASSWSTKTEDAVADGIKLEKAAYVKLIQDGGRPLYPIKMIGEVSESPQKYRKLLRPFWAHPGIQYRPDLGMDWEVFQRQWRQRQSYRNRQLDNRGIIEEPDFDAYVREHKEFLIRGYKGKGLDEIEDNPESLKGPGTQWELEQATRDRERQTNREPECETFVQYQQALKRRLLRHGYNNDVVFLEEPKAQNALTEWVEYLGFECWWKDEYIREYERRNDIYTRRWEYIRGQDWVGSDETPELLDSWEAYDQRQALRQQSQRDVDKARQAVDDAKNQLSGVDLECAKKSNVSSTLDAALRKLEQAEERYCDVDRRNQLIARLGSDRRGCQAAKQSIDSQSALLDWASQQIPLIKAEMSRAANGGRGTKNRKRLAEVDIDASAADASHKHRKSVSPAPDGNEENNHL</sequence>
<evidence type="ECO:0000313" key="1">
    <source>
        <dbReference type="EMBL" id="KAJ3483828.1"/>
    </source>
</evidence>
<reference evidence="1" key="1">
    <citation type="submission" date="2022-07" db="EMBL/GenBank/DDBJ databases">
        <title>Genome Sequence of Lecanicillium saksenae.</title>
        <authorList>
            <person name="Buettner E."/>
        </authorList>
    </citation>
    <scope>NUCLEOTIDE SEQUENCE</scope>
    <source>
        <strain evidence="1">VT-O1</strain>
    </source>
</reference>
<accession>A0ACC1QPS5</accession>
<name>A0ACC1QPS5_9HYPO</name>
<comment type="caution">
    <text evidence="1">The sequence shown here is derived from an EMBL/GenBank/DDBJ whole genome shotgun (WGS) entry which is preliminary data.</text>
</comment>